<feature type="short sequence motif" description="HXTX 2" evidence="2">
    <location>
        <begin position="124"/>
        <end position="127"/>
    </location>
</feature>
<dbReference type="EC" id="3.1.4.58" evidence="2"/>
<evidence type="ECO:0000256" key="1">
    <source>
        <dbReference type="ARBA" id="ARBA00022801"/>
    </source>
</evidence>
<dbReference type="GO" id="GO:0008664">
    <property type="term" value="F:RNA 2',3'-cyclic 3'-phosphodiesterase activity"/>
    <property type="evidence" value="ECO:0007669"/>
    <property type="project" value="UniProtKB-EC"/>
</dbReference>
<accession>A0A0G0UTR3</accession>
<comment type="catalytic activity">
    <reaction evidence="2">
        <text>a 3'-end 2',3'-cyclophospho-ribonucleotide-RNA + H2O = a 3'-end 2'-phospho-ribonucleotide-RNA + H(+)</text>
        <dbReference type="Rhea" id="RHEA:11828"/>
        <dbReference type="Rhea" id="RHEA-COMP:10464"/>
        <dbReference type="Rhea" id="RHEA-COMP:17353"/>
        <dbReference type="ChEBI" id="CHEBI:15377"/>
        <dbReference type="ChEBI" id="CHEBI:15378"/>
        <dbReference type="ChEBI" id="CHEBI:83064"/>
        <dbReference type="ChEBI" id="CHEBI:173113"/>
        <dbReference type="EC" id="3.1.4.58"/>
    </reaction>
</comment>
<dbReference type="Pfam" id="PF13563">
    <property type="entry name" value="2_5_RNA_ligase2"/>
    <property type="match status" value="1"/>
</dbReference>
<dbReference type="GO" id="GO:0004113">
    <property type="term" value="F:2',3'-cyclic-nucleotide 3'-phosphodiesterase activity"/>
    <property type="evidence" value="ECO:0007669"/>
    <property type="project" value="InterPro"/>
</dbReference>
<name>A0A0G0UTR3_9BACT</name>
<dbReference type="InterPro" id="IPR009097">
    <property type="entry name" value="Cyclic_Pdiesterase"/>
</dbReference>
<gene>
    <name evidence="3" type="ORF">UU42_C0004G0004</name>
</gene>
<protein>
    <recommendedName>
        <fullName evidence="2">RNA 2',3'-cyclic phosphodiesterase</fullName>
        <shortName evidence="2">RNA 2',3'-CPDase</shortName>
        <ecNumber evidence="2">3.1.4.58</ecNumber>
    </recommendedName>
</protein>
<keyword evidence="3" id="KW-0436">Ligase</keyword>
<dbReference type="NCBIfam" id="TIGR02258">
    <property type="entry name" value="2_5_ligase"/>
    <property type="match status" value="1"/>
</dbReference>
<feature type="active site" description="Proton donor" evidence="2">
    <location>
        <position position="40"/>
    </location>
</feature>
<feature type="active site" description="Proton acceptor" evidence="2">
    <location>
        <position position="124"/>
    </location>
</feature>
<comment type="similarity">
    <text evidence="2">Belongs to the 2H phosphoesterase superfamily. ThpR family.</text>
</comment>
<dbReference type="InterPro" id="IPR004175">
    <property type="entry name" value="RNA_CPDase"/>
</dbReference>
<sequence length="188" mass="21487">MKHRLFTAITLPEAVSLEIARLQKDLDRLKLPVVWDNTFHLTLNFLGQVTDSDTGTIKNLISDTTKNFYSFTLQLLYLDTLYSRHDPTILYLTLAKSDDLIQLQASLSSSFSSITPQPRKFLPHITIGKFKRTDPVTTKHFIDLVSDFATPEFSEIPVDKIILYESLPSKVGTTYRQISQFMLQSQTI</sequence>
<dbReference type="Gene3D" id="3.90.1140.10">
    <property type="entry name" value="Cyclic phosphodiesterase"/>
    <property type="match status" value="1"/>
</dbReference>
<evidence type="ECO:0000256" key="2">
    <source>
        <dbReference type="HAMAP-Rule" id="MF_01940"/>
    </source>
</evidence>
<evidence type="ECO:0000313" key="3">
    <source>
        <dbReference type="EMBL" id="KKR92088.1"/>
    </source>
</evidence>
<proteinExistence type="inferred from homology"/>
<dbReference type="GO" id="GO:0016874">
    <property type="term" value="F:ligase activity"/>
    <property type="evidence" value="ECO:0007669"/>
    <property type="project" value="UniProtKB-KW"/>
</dbReference>
<feature type="short sequence motif" description="HXTX 1" evidence="2">
    <location>
        <begin position="40"/>
        <end position="43"/>
    </location>
</feature>
<reference evidence="3 4" key="1">
    <citation type="journal article" date="2015" name="Nature">
        <title>rRNA introns, odd ribosomes, and small enigmatic genomes across a large radiation of phyla.</title>
        <authorList>
            <person name="Brown C.T."/>
            <person name="Hug L.A."/>
            <person name="Thomas B.C."/>
            <person name="Sharon I."/>
            <person name="Castelle C.J."/>
            <person name="Singh A."/>
            <person name="Wilkins M.J."/>
            <person name="Williams K.H."/>
            <person name="Banfield J.F."/>
        </authorList>
    </citation>
    <scope>NUCLEOTIDE SEQUENCE [LARGE SCALE GENOMIC DNA]</scope>
</reference>
<dbReference type="SUPFAM" id="SSF55144">
    <property type="entry name" value="LigT-like"/>
    <property type="match status" value="1"/>
</dbReference>
<dbReference type="AlphaFoldDB" id="A0A0G0UTR3"/>
<organism evidence="3 4">
    <name type="scientific">Candidatus Woesebacteria bacterium GW2011_GWA1_41_13b</name>
    <dbReference type="NCBI Taxonomy" id="1618555"/>
    <lineage>
        <taxon>Bacteria</taxon>
        <taxon>Candidatus Woeseibacteriota</taxon>
    </lineage>
</organism>
<keyword evidence="1 2" id="KW-0378">Hydrolase</keyword>
<dbReference type="Proteomes" id="UP000034676">
    <property type="component" value="Unassembled WGS sequence"/>
</dbReference>
<comment type="function">
    <text evidence="2">Hydrolyzes RNA 2',3'-cyclic phosphodiester to an RNA 2'-phosphomonoester.</text>
</comment>
<dbReference type="PANTHER" id="PTHR35561">
    <property type="entry name" value="RNA 2',3'-CYCLIC PHOSPHODIESTERASE"/>
    <property type="match status" value="1"/>
</dbReference>
<comment type="caution">
    <text evidence="3">The sequence shown here is derived from an EMBL/GenBank/DDBJ whole genome shotgun (WGS) entry which is preliminary data.</text>
</comment>
<dbReference type="HAMAP" id="MF_01940">
    <property type="entry name" value="RNA_CPDase"/>
    <property type="match status" value="1"/>
</dbReference>
<dbReference type="EMBL" id="LCAO01000004">
    <property type="protein sequence ID" value="KKR92088.1"/>
    <property type="molecule type" value="Genomic_DNA"/>
</dbReference>
<evidence type="ECO:0000313" key="4">
    <source>
        <dbReference type="Proteomes" id="UP000034676"/>
    </source>
</evidence>
<dbReference type="PANTHER" id="PTHR35561:SF1">
    <property type="entry name" value="RNA 2',3'-CYCLIC PHOSPHODIESTERASE"/>
    <property type="match status" value="1"/>
</dbReference>